<organism evidence="2 3">
    <name type="scientific">Guyanagaster necrorhizus</name>
    <dbReference type="NCBI Taxonomy" id="856835"/>
    <lineage>
        <taxon>Eukaryota</taxon>
        <taxon>Fungi</taxon>
        <taxon>Dikarya</taxon>
        <taxon>Basidiomycota</taxon>
        <taxon>Agaricomycotina</taxon>
        <taxon>Agaricomycetes</taxon>
        <taxon>Agaricomycetidae</taxon>
        <taxon>Agaricales</taxon>
        <taxon>Marasmiineae</taxon>
        <taxon>Physalacriaceae</taxon>
        <taxon>Guyanagaster</taxon>
    </lineage>
</organism>
<protein>
    <submittedName>
        <fullName evidence="2">Uncharacterized protein</fullName>
    </submittedName>
</protein>
<comment type="caution">
    <text evidence="2">The sequence shown here is derived from an EMBL/GenBank/DDBJ whole genome shotgun (WGS) entry which is preliminary data.</text>
</comment>
<dbReference type="Proteomes" id="UP000812287">
    <property type="component" value="Unassembled WGS sequence"/>
</dbReference>
<name>A0A9P8ATJ7_9AGAR</name>
<feature type="transmembrane region" description="Helical" evidence="1">
    <location>
        <begin position="42"/>
        <end position="63"/>
    </location>
</feature>
<reference evidence="2" key="1">
    <citation type="submission" date="2020-11" db="EMBL/GenBank/DDBJ databases">
        <title>Adaptations for nitrogen fixation in a non-lichenized fungal sporocarp promotes dispersal by wood-feeding termites.</title>
        <authorList>
            <consortium name="DOE Joint Genome Institute"/>
            <person name="Koch R.A."/>
            <person name="Yoon G."/>
            <person name="Arayal U."/>
            <person name="Lail K."/>
            <person name="Amirebrahimi M."/>
            <person name="Labutti K."/>
            <person name="Lipzen A."/>
            <person name="Riley R."/>
            <person name="Barry K."/>
            <person name="Henrissat B."/>
            <person name="Grigoriev I.V."/>
            <person name="Herr J.R."/>
            <person name="Aime M.C."/>
        </authorList>
    </citation>
    <scope>NUCLEOTIDE SEQUENCE</scope>
    <source>
        <strain evidence="2">MCA 3950</strain>
    </source>
</reference>
<evidence type="ECO:0000256" key="1">
    <source>
        <dbReference type="SAM" id="Phobius"/>
    </source>
</evidence>
<sequence length="65" mass="7678">MKIIIPRYNKPLNTSLRQAPCVVYRLVYMHVSARFDSQLQGLGWYQCFFLQIHILLMFTVHAAHV</sequence>
<dbReference type="GeneID" id="66108467"/>
<dbReference type="EMBL" id="MU250533">
    <property type="protein sequence ID" value="KAG7447066.1"/>
    <property type="molecule type" value="Genomic_DNA"/>
</dbReference>
<keyword evidence="3" id="KW-1185">Reference proteome</keyword>
<evidence type="ECO:0000313" key="2">
    <source>
        <dbReference type="EMBL" id="KAG7447066.1"/>
    </source>
</evidence>
<dbReference type="AlphaFoldDB" id="A0A9P8ATJ7"/>
<dbReference type="RefSeq" id="XP_043040566.1">
    <property type="nucleotide sequence ID" value="XM_043186170.1"/>
</dbReference>
<accession>A0A9P8ATJ7</accession>
<proteinExistence type="predicted"/>
<keyword evidence="1" id="KW-0812">Transmembrane</keyword>
<keyword evidence="1" id="KW-1133">Transmembrane helix</keyword>
<evidence type="ECO:0000313" key="3">
    <source>
        <dbReference type="Proteomes" id="UP000812287"/>
    </source>
</evidence>
<gene>
    <name evidence="2" type="ORF">BT62DRAFT_931637</name>
</gene>
<keyword evidence="1" id="KW-0472">Membrane</keyword>